<sequence>MKKSKVTNAETVILIDAKNLTAHLLEISSNQVKSGSMDAGGKKSTCRWRGSEKCGRTRFKMHYHGWRNLVEDIRTILNIAAYSIRLRSQTTSNLSSATTWFPSLPKLQERRSKKKQAYRLMF</sequence>
<reference evidence="1" key="2">
    <citation type="submission" date="2019-07" db="EMBL/GenBank/DDBJ databases">
        <authorList>
            <person name="Seetharam A."/>
            <person name="Woodhouse M."/>
            <person name="Cannon E."/>
        </authorList>
    </citation>
    <scope>NUCLEOTIDE SEQUENCE [LARGE SCALE GENOMIC DNA]</scope>
    <source>
        <strain evidence="1">cv. B73</strain>
    </source>
</reference>
<organism evidence="1 2">
    <name type="scientific">Zea mays</name>
    <name type="common">Maize</name>
    <dbReference type="NCBI Taxonomy" id="4577"/>
    <lineage>
        <taxon>Eukaryota</taxon>
        <taxon>Viridiplantae</taxon>
        <taxon>Streptophyta</taxon>
        <taxon>Embryophyta</taxon>
        <taxon>Tracheophyta</taxon>
        <taxon>Spermatophyta</taxon>
        <taxon>Magnoliopsida</taxon>
        <taxon>Liliopsida</taxon>
        <taxon>Poales</taxon>
        <taxon>Poaceae</taxon>
        <taxon>PACMAD clade</taxon>
        <taxon>Panicoideae</taxon>
        <taxon>Andropogonodae</taxon>
        <taxon>Andropogoneae</taxon>
        <taxon>Tripsacinae</taxon>
        <taxon>Zea</taxon>
    </lineage>
</organism>
<evidence type="ECO:0000313" key="1">
    <source>
        <dbReference type="EnsemblPlants" id="Zm00001eb108140_P002"/>
    </source>
</evidence>
<reference evidence="1" key="3">
    <citation type="submission" date="2021-05" db="UniProtKB">
        <authorList>
            <consortium name="EnsemblPlants"/>
        </authorList>
    </citation>
    <scope>IDENTIFICATION</scope>
    <source>
        <strain evidence="1">cv. B73</strain>
    </source>
</reference>
<accession>A0A804MSE8</accession>
<keyword evidence="2" id="KW-1185">Reference proteome</keyword>
<dbReference type="Proteomes" id="UP000007305">
    <property type="component" value="Chromosome 2"/>
</dbReference>
<proteinExistence type="predicted"/>
<dbReference type="AlphaFoldDB" id="A0A804MSE8"/>
<reference evidence="2" key="1">
    <citation type="submission" date="2015-12" db="EMBL/GenBank/DDBJ databases">
        <title>Update maize B73 reference genome by single molecule sequencing technologies.</title>
        <authorList>
            <consortium name="Maize Genome Sequencing Project"/>
            <person name="Ware D."/>
        </authorList>
    </citation>
    <scope>NUCLEOTIDE SEQUENCE [LARGE SCALE GENOMIC DNA]</scope>
    <source>
        <strain evidence="2">cv. B73</strain>
    </source>
</reference>
<name>A0A804MSE8_MAIZE</name>
<protein>
    <submittedName>
        <fullName evidence="1">Uncharacterized protein</fullName>
    </submittedName>
</protein>
<dbReference type="EnsemblPlants" id="Zm00001eb108140_T002">
    <property type="protein sequence ID" value="Zm00001eb108140_P002"/>
    <property type="gene ID" value="Zm00001eb108140"/>
</dbReference>
<dbReference type="Gramene" id="Zm00001eb108140_T002">
    <property type="protein sequence ID" value="Zm00001eb108140_P002"/>
    <property type="gene ID" value="Zm00001eb108140"/>
</dbReference>
<evidence type="ECO:0000313" key="2">
    <source>
        <dbReference type="Proteomes" id="UP000007305"/>
    </source>
</evidence>